<sequence length="77" mass="8477">LKGKNREKKVKALVDSGASTLFISKKFVEQNSVSTKKLLRPIPVRNIDGSLNSEGSMTEYAVLTLIIGDHEEKEAAF</sequence>
<proteinExistence type="predicted"/>
<dbReference type="Proteomes" id="UP000092154">
    <property type="component" value="Unassembled WGS sequence"/>
</dbReference>
<dbReference type="GO" id="GO:0004190">
    <property type="term" value="F:aspartic-type endopeptidase activity"/>
    <property type="evidence" value="ECO:0007669"/>
    <property type="project" value="UniProtKB-KW"/>
</dbReference>
<keyword evidence="3" id="KW-1185">Reference proteome</keyword>
<keyword evidence="1" id="KW-0064">Aspartyl protease</keyword>
<dbReference type="Gene3D" id="2.40.70.10">
    <property type="entry name" value="Acid Proteases"/>
    <property type="match status" value="1"/>
</dbReference>
<feature type="non-terminal residue" evidence="2">
    <location>
        <position position="77"/>
    </location>
</feature>
<dbReference type="PROSITE" id="PS00141">
    <property type="entry name" value="ASP_PROTEASE"/>
    <property type="match status" value="1"/>
</dbReference>
<dbReference type="GO" id="GO:0006508">
    <property type="term" value="P:proteolysis"/>
    <property type="evidence" value="ECO:0007669"/>
    <property type="project" value="InterPro"/>
</dbReference>
<feature type="non-terminal residue" evidence="2">
    <location>
        <position position="1"/>
    </location>
</feature>
<keyword evidence="1" id="KW-0645">Protease</keyword>
<keyword evidence="1" id="KW-0378">Hydrolase</keyword>
<gene>
    <name evidence="2" type="ORF">K503DRAFT_650396</name>
</gene>
<dbReference type="AlphaFoldDB" id="A0A1B7MDD7"/>
<dbReference type="CDD" id="cd00303">
    <property type="entry name" value="retropepsin_like"/>
    <property type="match status" value="1"/>
</dbReference>
<dbReference type="STRING" id="1314800.A0A1B7MDD7"/>
<dbReference type="OrthoDB" id="3257486at2759"/>
<organism evidence="2 3">
    <name type="scientific">Rhizopogon vinicolor AM-OR11-026</name>
    <dbReference type="NCBI Taxonomy" id="1314800"/>
    <lineage>
        <taxon>Eukaryota</taxon>
        <taxon>Fungi</taxon>
        <taxon>Dikarya</taxon>
        <taxon>Basidiomycota</taxon>
        <taxon>Agaricomycotina</taxon>
        <taxon>Agaricomycetes</taxon>
        <taxon>Agaricomycetidae</taxon>
        <taxon>Boletales</taxon>
        <taxon>Suillineae</taxon>
        <taxon>Rhizopogonaceae</taxon>
        <taxon>Rhizopogon</taxon>
    </lineage>
</organism>
<evidence type="ECO:0000313" key="2">
    <source>
        <dbReference type="EMBL" id="OAX30604.1"/>
    </source>
</evidence>
<protein>
    <recommendedName>
        <fullName evidence="4">Peptidase A2 domain-containing protein</fullName>
    </recommendedName>
</protein>
<reference evidence="2 3" key="1">
    <citation type="submission" date="2016-06" db="EMBL/GenBank/DDBJ databases">
        <title>Comparative genomics of the ectomycorrhizal sister species Rhizopogon vinicolor and Rhizopogon vesiculosus (Basidiomycota: Boletales) reveals a divergence of the mating type B locus.</title>
        <authorList>
            <consortium name="DOE Joint Genome Institute"/>
            <person name="Mujic A.B."/>
            <person name="Kuo A."/>
            <person name="Tritt A."/>
            <person name="Lipzen A."/>
            <person name="Chen C."/>
            <person name="Johnson J."/>
            <person name="Sharma A."/>
            <person name="Barry K."/>
            <person name="Grigoriev I.V."/>
            <person name="Spatafora J.W."/>
        </authorList>
    </citation>
    <scope>NUCLEOTIDE SEQUENCE [LARGE SCALE GENOMIC DNA]</scope>
    <source>
        <strain evidence="2 3">AM-OR11-026</strain>
    </source>
</reference>
<evidence type="ECO:0000313" key="3">
    <source>
        <dbReference type="Proteomes" id="UP000092154"/>
    </source>
</evidence>
<dbReference type="EMBL" id="KV450206">
    <property type="protein sequence ID" value="OAX30604.1"/>
    <property type="molecule type" value="Genomic_DNA"/>
</dbReference>
<evidence type="ECO:0000256" key="1">
    <source>
        <dbReference type="ARBA" id="ARBA00022750"/>
    </source>
</evidence>
<name>A0A1B7MDD7_9AGAM</name>
<accession>A0A1B7MDD7</accession>
<evidence type="ECO:0008006" key="4">
    <source>
        <dbReference type="Google" id="ProtNLM"/>
    </source>
</evidence>
<dbReference type="InterPro" id="IPR001969">
    <property type="entry name" value="Aspartic_peptidase_AS"/>
</dbReference>
<dbReference type="InterPro" id="IPR021109">
    <property type="entry name" value="Peptidase_aspartic_dom_sf"/>
</dbReference>
<dbReference type="InParanoid" id="A0A1B7MDD7"/>
<dbReference type="Pfam" id="PF13975">
    <property type="entry name" value="gag-asp_proteas"/>
    <property type="match status" value="1"/>
</dbReference>